<dbReference type="SUPFAM" id="SSF56300">
    <property type="entry name" value="Metallo-dependent phosphatases"/>
    <property type="match status" value="1"/>
</dbReference>
<keyword evidence="3" id="KW-1185">Reference proteome</keyword>
<sequence length="272" mass="30539">MDVKTIFATDLHGDLKQYGELARLIRRHDIELLLLGGDLAAFSREAQEQIRFAENAFADFVRSISIPVMLIPGNIEWTATARYYEELARSLPISILSLTPLTFRQFPISGYPFCNPTPFRRKDFERRDRASDSYEHAASVLLSDESGILAEQDRAYLNRLPSIEDDLASLTAGGIWVMHAPPYGTKLDMLDSGGHAGSRAIRRCIEELQPMLTLHGHIHESPYKTGEWADRIGDTICINPGRGESLHAVLLTFQNERLESAEHIVFGKAIFA</sequence>
<dbReference type="Proteomes" id="UP000282311">
    <property type="component" value="Unassembled WGS sequence"/>
</dbReference>
<evidence type="ECO:0000313" key="2">
    <source>
        <dbReference type="EMBL" id="RKN83952.1"/>
    </source>
</evidence>
<feature type="domain" description="Calcineurin-like phosphoesterase" evidence="1">
    <location>
        <begin position="4"/>
        <end position="220"/>
    </location>
</feature>
<dbReference type="Pfam" id="PF00149">
    <property type="entry name" value="Metallophos"/>
    <property type="match status" value="1"/>
</dbReference>
<comment type="caution">
    <text evidence="2">The sequence shown here is derived from an EMBL/GenBank/DDBJ whole genome shotgun (WGS) entry which is preliminary data.</text>
</comment>
<dbReference type="PANTHER" id="PTHR37523:SF1">
    <property type="entry name" value="CALCINEURIN-LIKE PHOSPHOESTERASE DOMAIN-CONTAINING PROTEIN"/>
    <property type="match status" value="1"/>
</dbReference>
<dbReference type="AlphaFoldDB" id="A0A3B0CEL7"/>
<evidence type="ECO:0000313" key="3">
    <source>
        <dbReference type="Proteomes" id="UP000282311"/>
    </source>
</evidence>
<dbReference type="InterPro" id="IPR004843">
    <property type="entry name" value="Calcineurin-like_PHP"/>
</dbReference>
<proteinExistence type="predicted"/>
<evidence type="ECO:0000259" key="1">
    <source>
        <dbReference type="Pfam" id="PF00149"/>
    </source>
</evidence>
<dbReference type="InterPro" id="IPR029052">
    <property type="entry name" value="Metallo-depent_PP-like"/>
</dbReference>
<gene>
    <name evidence="2" type="ORF">D7M11_15330</name>
</gene>
<protein>
    <recommendedName>
        <fullName evidence="1">Calcineurin-like phosphoesterase domain-containing protein</fullName>
    </recommendedName>
</protein>
<name>A0A3B0CEL7_9BACL</name>
<dbReference type="PANTHER" id="PTHR37523">
    <property type="entry name" value="METALLOPHOSPHOESTERASE"/>
    <property type="match status" value="1"/>
</dbReference>
<organism evidence="2 3">
    <name type="scientific">Paenibacillus ginsengarvi</name>
    <dbReference type="NCBI Taxonomy" id="400777"/>
    <lineage>
        <taxon>Bacteria</taxon>
        <taxon>Bacillati</taxon>
        <taxon>Bacillota</taxon>
        <taxon>Bacilli</taxon>
        <taxon>Bacillales</taxon>
        <taxon>Paenibacillaceae</taxon>
        <taxon>Paenibacillus</taxon>
    </lineage>
</organism>
<dbReference type="EMBL" id="RBAH01000010">
    <property type="protein sequence ID" value="RKN83952.1"/>
    <property type="molecule type" value="Genomic_DNA"/>
</dbReference>
<dbReference type="Gene3D" id="3.60.21.10">
    <property type="match status" value="1"/>
</dbReference>
<accession>A0A3B0CEL7</accession>
<dbReference type="GO" id="GO:0016787">
    <property type="term" value="F:hydrolase activity"/>
    <property type="evidence" value="ECO:0007669"/>
    <property type="project" value="InterPro"/>
</dbReference>
<reference evidence="2 3" key="1">
    <citation type="journal article" date="2007" name="Int. J. Syst. Evol. Microbiol.">
        <title>Paenibacillus ginsengarvi sp. nov., isolated from soil from ginseng cultivation.</title>
        <authorList>
            <person name="Yoon M.H."/>
            <person name="Ten L.N."/>
            <person name="Im W.T."/>
        </authorList>
    </citation>
    <scope>NUCLEOTIDE SEQUENCE [LARGE SCALE GENOMIC DNA]</scope>
    <source>
        <strain evidence="2 3">KCTC 13059</strain>
    </source>
</reference>